<name>A0A543J4H1_9ACTN</name>
<dbReference type="SUPFAM" id="SSF51735">
    <property type="entry name" value="NAD(P)-binding Rossmann-fold domains"/>
    <property type="match status" value="1"/>
</dbReference>
<dbReference type="OrthoDB" id="286404at2"/>
<dbReference type="InterPro" id="IPR057326">
    <property type="entry name" value="KR_dom"/>
</dbReference>
<dbReference type="InterPro" id="IPR002347">
    <property type="entry name" value="SDR_fam"/>
</dbReference>
<keyword evidence="2" id="KW-0560">Oxidoreductase</keyword>
<dbReference type="PANTHER" id="PTHR42760">
    <property type="entry name" value="SHORT-CHAIN DEHYDROGENASES/REDUCTASES FAMILY MEMBER"/>
    <property type="match status" value="1"/>
</dbReference>
<gene>
    <name evidence="4" type="ORF">FHX40_4498</name>
</gene>
<dbReference type="Gene3D" id="3.40.50.720">
    <property type="entry name" value="NAD(P)-binding Rossmann-like Domain"/>
    <property type="match status" value="1"/>
</dbReference>
<dbReference type="PRINTS" id="PR00081">
    <property type="entry name" value="GDHRDH"/>
</dbReference>
<evidence type="ECO:0000313" key="4">
    <source>
        <dbReference type="EMBL" id="TQM77727.1"/>
    </source>
</evidence>
<feature type="domain" description="Ketoreductase" evidence="3">
    <location>
        <begin position="11"/>
        <end position="194"/>
    </location>
</feature>
<evidence type="ECO:0000256" key="1">
    <source>
        <dbReference type="ARBA" id="ARBA00006484"/>
    </source>
</evidence>
<protein>
    <submittedName>
        <fullName evidence="4">NAD(P)-dependent dehydrogenase (Short-subunit alcohol dehydrogenase family)</fullName>
    </submittedName>
</protein>
<accession>A0A543J4H1</accession>
<dbReference type="EMBL" id="VFPQ01000001">
    <property type="protein sequence ID" value="TQM77727.1"/>
    <property type="molecule type" value="Genomic_DNA"/>
</dbReference>
<reference evidence="4 5" key="1">
    <citation type="submission" date="2019-06" db="EMBL/GenBank/DDBJ databases">
        <title>Sequencing the genomes of 1000 actinobacteria strains.</title>
        <authorList>
            <person name="Klenk H.-P."/>
        </authorList>
    </citation>
    <scope>NUCLEOTIDE SEQUENCE [LARGE SCALE GENOMIC DNA]</scope>
    <source>
        <strain evidence="4 5">DSM 43186</strain>
    </source>
</reference>
<comment type="caution">
    <text evidence="4">The sequence shown here is derived from an EMBL/GenBank/DDBJ whole genome shotgun (WGS) entry which is preliminary data.</text>
</comment>
<dbReference type="RefSeq" id="WP_142261412.1">
    <property type="nucleotide sequence ID" value="NZ_BMPV01000002.1"/>
</dbReference>
<comment type="similarity">
    <text evidence="1">Belongs to the short-chain dehydrogenases/reductases (SDR) family.</text>
</comment>
<dbReference type="InterPro" id="IPR036291">
    <property type="entry name" value="NAD(P)-bd_dom_sf"/>
</dbReference>
<evidence type="ECO:0000256" key="2">
    <source>
        <dbReference type="ARBA" id="ARBA00023002"/>
    </source>
</evidence>
<organism evidence="4 5">
    <name type="scientific">Thermopolyspora flexuosa</name>
    <dbReference type="NCBI Taxonomy" id="103836"/>
    <lineage>
        <taxon>Bacteria</taxon>
        <taxon>Bacillati</taxon>
        <taxon>Actinomycetota</taxon>
        <taxon>Actinomycetes</taxon>
        <taxon>Streptosporangiales</taxon>
        <taxon>Streptosporangiaceae</taxon>
        <taxon>Thermopolyspora</taxon>
    </lineage>
</organism>
<sequence length="260" mass="28060">MSTDVFDLTGRRALVVGAAEGGLGAQAALALARRGAEVVVADLPSRGADLDATLGRLLALGRRARALRCDVTREDQAEAAVAHAADPDGRLDILVNAAGMMLRREVDQTSLDEWRRVLEVNLTGTWLLNRAAGRIMTRRRRGAIVNFSTVYAERVGPIPESAYYAAKAGIANLTRSMAAEFGPYGVTVNCLAPAVFYPTRMTAPLADDPDRLRWFAERTMLGRLGDPETDLEGPLLLLASDAGRYMTGQIVYVDGGWSAW</sequence>
<evidence type="ECO:0000259" key="3">
    <source>
        <dbReference type="SMART" id="SM00822"/>
    </source>
</evidence>
<proteinExistence type="inferred from homology"/>
<dbReference type="SMART" id="SM00822">
    <property type="entry name" value="PKS_KR"/>
    <property type="match status" value="1"/>
</dbReference>
<dbReference type="PANTHER" id="PTHR42760:SF133">
    <property type="entry name" value="3-OXOACYL-[ACYL-CARRIER-PROTEIN] REDUCTASE"/>
    <property type="match status" value="1"/>
</dbReference>
<keyword evidence="5" id="KW-1185">Reference proteome</keyword>
<dbReference type="Proteomes" id="UP000319213">
    <property type="component" value="Unassembled WGS sequence"/>
</dbReference>
<dbReference type="Pfam" id="PF13561">
    <property type="entry name" value="adh_short_C2"/>
    <property type="match status" value="1"/>
</dbReference>
<evidence type="ECO:0000313" key="5">
    <source>
        <dbReference type="Proteomes" id="UP000319213"/>
    </source>
</evidence>
<dbReference type="GO" id="GO:0016616">
    <property type="term" value="F:oxidoreductase activity, acting on the CH-OH group of donors, NAD or NADP as acceptor"/>
    <property type="evidence" value="ECO:0007669"/>
    <property type="project" value="TreeGrafter"/>
</dbReference>
<dbReference type="FunFam" id="3.40.50.720:FF:000084">
    <property type="entry name" value="Short-chain dehydrogenase reductase"/>
    <property type="match status" value="1"/>
</dbReference>
<dbReference type="PRINTS" id="PR00080">
    <property type="entry name" value="SDRFAMILY"/>
</dbReference>
<dbReference type="AlphaFoldDB" id="A0A543J4H1"/>